<dbReference type="PANTHER" id="PTHR45815:SF3">
    <property type="entry name" value="PROTEIN DISULFIDE-ISOMERASE A6"/>
    <property type="match status" value="1"/>
</dbReference>
<dbReference type="Pfam" id="PF00085">
    <property type="entry name" value="Thioredoxin"/>
    <property type="match status" value="1"/>
</dbReference>
<sequence length="60" mass="6823">KLKCVLACSLTVLSVHGLYSASDDVIELNPSNFNREVLQSDSLWLVEFYFFAPWCGHCKK</sequence>
<dbReference type="Gene3D" id="3.40.30.10">
    <property type="entry name" value="Glutaredoxin"/>
    <property type="match status" value="1"/>
</dbReference>
<feature type="chain" id="PRO_5034530790" description="Thioredoxin domain-containing protein" evidence="1">
    <location>
        <begin position="18"/>
        <end position="60"/>
    </location>
</feature>
<evidence type="ECO:0000256" key="1">
    <source>
        <dbReference type="SAM" id="SignalP"/>
    </source>
</evidence>
<dbReference type="InterPro" id="IPR036249">
    <property type="entry name" value="Thioredoxin-like_sf"/>
</dbReference>
<evidence type="ECO:0000259" key="2">
    <source>
        <dbReference type="Pfam" id="PF00085"/>
    </source>
</evidence>
<reference evidence="3" key="1">
    <citation type="submission" date="2025-08" db="UniProtKB">
        <authorList>
            <consortium name="Ensembl"/>
        </authorList>
    </citation>
    <scope>IDENTIFICATION</scope>
</reference>
<accession>A0A8B9GWK4</accession>
<name>A0A8B9GWK4_ASTMX</name>
<organism evidence="3 4">
    <name type="scientific">Astyanax mexicanus</name>
    <name type="common">Blind cave fish</name>
    <name type="synonym">Astyanax fasciatus mexicanus</name>
    <dbReference type="NCBI Taxonomy" id="7994"/>
    <lineage>
        <taxon>Eukaryota</taxon>
        <taxon>Metazoa</taxon>
        <taxon>Chordata</taxon>
        <taxon>Craniata</taxon>
        <taxon>Vertebrata</taxon>
        <taxon>Euteleostomi</taxon>
        <taxon>Actinopterygii</taxon>
        <taxon>Neopterygii</taxon>
        <taxon>Teleostei</taxon>
        <taxon>Ostariophysi</taxon>
        <taxon>Characiformes</taxon>
        <taxon>Characoidei</taxon>
        <taxon>Acestrorhamphidae</taxon>
        <taxon>Acestrorhamphinae</taxon>
        <taxon>Astyanax</taxon>
    </lineage>
</organism>
<dbReference type="InterPro" id="IPR013766">
    <property type="entry name" value="Thioredoxin_domain"/>
</dbReference>
<feature type="signal peptide" evidence="1">
    <location>
        <begin position="1"/>
        <end position="17"/>
    </location>
</feature>
<dbReference type="SUPFAM" id="SSF52833">
    <property type="entry name" value="Thioredoxin-like"/>
    <property type="match status" value="1"/>
</dbReference>
<evidence type="ECO:0000313" key="3">
    <source>
        <dbReference type="Ensembl" id="ENSAMXP00005003281.1"/>
    </source>
</evidence>
<dbReference type="GO" id="GO:0015035">
    <property type="term" value="F:protein-disulfide reductase activity"/>
    <property type="evidence" value="ECO:0007669"/>
    <property type="project" value="TreeGrafter"/>
</dbReference>
<keyword evidence="1" id="KW-0732">Signal</keyword>
<feature type="domain" description="Thioredoxin" evidence="2">
    <location>
        <begin position="25"/>
        <end position="60"/>
    </location>
</feature>
<dbReference type="Proteomes" id="UP000694621">
    <property type="component" value="Unplaced"/>
</dbReference>
<dbReference type="AlphaFoldDB" id="A0A8B9GWK4"/>
<dbReference type="PANTHER" id="PTHR45815">
    <property type="entry name" value="PROTEIN DISULFIDE-ISOMERASE A6"/>
    <property type="match status" value="1"/>
</dbReference>
<protein>
    <recommendedName>
        <fullName evidence="2">Thioredoxin domain-containing protein</fullName>
    </recommendedName>
</protein>
<dbReference type="Ensembl" id="ENSAMXT00005003759.1">
    <property type="protein sequence ID" value="ENSAMXP00005003281.1"/>
    <property type="gene ID" value="ENSAMXG00005002069.1"/>
</dbReference>
<proteinExistence type="predicted"/>
<dbReference type="GO" id="GO:0005788">
    <property type="term" value="C:endoplasmic reticulum lumen"/>
    <property type="evidence" value="ECO:0007669"/>
    <property type="project" value="TreeGrafter"/>
</dbReference>
<evidence type="ECO:0000313" key="4">
    <source>
        <dbReference type="Proteomes" id="UP000694621"/>
    </source>
</evidence>
<dbReference type="GO" id="GO:0034976">
    <property type="term" value="P:response to endoplasmic reticulum stress"/>
    <property type="evidence" value="ECO:0007669"/>
    <property type="project" value="TreeGrafter"/>
</dbReference>